<dbReference type="InterPro" id="IPR005110">
    <property type="entry name" value="MoeA_linker/N"/>
</dbReference>
<dbReference type="SUPFAM" id="SSF63882">
    <property type="entry name" value="MoeA N-terminal region -like"/>
    <property type="match status" value="1"/>
</dbReference>
<dbReference type="Proteomes" id="UP000274327">
    <property type="component" value="Unassembled WGS sequence"/>
</dbReference>
<dbReference type="GO" id="GO:0046872">
    <property type="term" value="F:metal ion binding"/>
    <property type="evidence" value="ECO:0007669"/>
    <property type="project" value="UniProtKB-UniRule"/>
</dbReference>
<dbReference type="GO" id="GO:0061599">
    <property type="term" value="F:molybdopterin molybdotransferase activity"/>
    <property type="evidence" value="ECO:0007669"/>
    <property type="project" value="UniProtKB-UniRule"/>
</dbReference>
<dbReference type="Gene3D" id="3.40.980.10">
    <property type="entry name" value="MoaB/Mog-like domain"/>
    <property type="match status" value="1"/>
</dbReference>
<name>A0A426SQA4_9MICO</name>
<dbReference type="SMART" id="SM00852">
    <property type="entry name" value="MoCF_biosynth"/>
    <property type="match status" value="1"/>
</dbReference>
<dbReference type="EMBL" id="QOCI01000001">
    <property type="protein sequence ID" value="RRR20325.1"/>
    <property type="molecule type" value="Genomic_DNA"/>
</dbReference>
<evidence type="ECO:0000256" key="4">
    <source>
        <dbReference type="ARBA" id="ARBA00047317"/>
    </source>
</evidence>
<dbReference type="GO" id="GO:0006777">
    <property type="term" value="P:Mo-molybdopterin cofactor biosynthetic process"/>
    <property type="evidence" value="ECO:0007669"/>
    <property type="project" value="UniProtKB-UniRule"/>
</dbReference>
<proteinExistence type="inferred from homology"/>
<dbReference type="InterPro" id="IPR036135">
    <property type="entry name" value="MoeA_linker/N_sf"/>
</dbReference>
<dbReference type="UniPathway" id="UPA00344"/>
<sequence>MSSERLSPWQWREEILAAVAPPRRAERVPLEQARGRVLAAAVRSPEQVPALPIAAMDGFAVRRADLTVPGTTVLPVAAELPARPGEVPDLPPGSAARIMTGAPVPRGADAVVEVEATDSDPFGPAPAVVALALESLPVPGRHVRGAGEEIPLDAPLALAGDRVGAGLVGLARTLGIDALEVLRPLRVAVVVTGDELTADSSSDRLGADPLPGAVRESNGTMLAAALAAGGAHALPPRHSGDDPADLRETLDVAAREADLVLTTGGIGHGAYDVVKLLLGERGAGTSRFAHLALRPGGPQGHGTLRGGVPVVHLPGTPVGALVGYHLFVRPLLDRDGATPRRMLLGGEGDGPRRGPAGTVHAMPGRREVVADGREVVRLVPGRRLAPYGRADAMVLLESEGPDGGAAPGSGELAGAPERSVLVLVL</sequence>
<comment type="function">
    <text evidence="1 5">Catalyzes the insertion of molybdate into adenylated molybdopterin with the concomitant release of AMP.</text>
</comment>
<protein>
    <recommendedName>
        <fullName evidence="5">Molybdopterin molybdenumtransferase</fullName>
        <ecNumber evidence="5">2.10.1.1</ecNumber>
    </recommendedName>
</protein>
<dbReference type="EC" id="2.10.1.1" evidence="5"/>
<dbReference type="InterPro" id="IPR036688">
    <property type="entry name" value="MoeA_C_domain_IV_sf"/>
</dbReference>
<dbReference type="InterPro" id="IPR036425">
    <property type="entry name" value="MoaB/Mog-like_dom_sf"/>
</dbReference>
<organism evidence="7 8">
    <name type="scientific">Brachybacterium paraconglomeratum</name>
    <dbReference type="NCBI Taxonomy" id="173362"/>
    <lineage>
        <taxon>Bacteria</taxon>
        <taxon>Bacillati</taxon>
        <taxon>Actinomycetota</taxon>
        <taxon>Actinomycetes</taxon>
        <taxon>Micrococcales</taxon>
        <taxon>Dermabacteraceae</taxon>
        <taxon>Brachybacterium</taxon>
    </lineage>
</organism>
<dbReference type="RefSeq" id="WP_126984700.1">
    <property type="nucleotide sequence ID" value="NZ_ML133851.1"/>
</dbReference>
<dbReference type="Gene3D" id="2.40.340.10">
    <property type="entry name" value="MoeA, C-terminal, domain IV"/>
    <property type="match status" value="1"/>
</dbReference>
<evidence type="ECO:0000256" key="1">
    <source>
        <dbReference type="ARBA" id="ARBA00002901"/>
    </source>
</evidence>
<comment type="similarity">
    <text evidence="2 5">Belongs to the MoeA family.</text>
</comment>
<evidence type="ECO:0000259" key="6">
    <source>
        <dbReference type="SMART" id="SM00852"/>
    </source>
</evidence>
<keyword evidence="8" id="KW-1185">Reference proteome</keyword>
<dbReference type="GeneID" id="78119939"/>
<keyword evidence="3 5" id="KW-0500">Molybdenum</keyword>
<evidence type="ECO:0000256" key="5">
    <source>
        <dbReference type="RuleBase" id="RU365090"/>
    </source>
</evidence>
<gene>
    <name evidence="7" type="ORF">DS079_02705</name>
</gene>
<keyword evidence="5" id="KW-0501">Molybdenum cofactor biosynthesis</keyword>
<dbReference type="Pfam" id="PF00994">
    <property type="entry name" value="MoCF_biosynth"/>
    <property type="match status" value="1"/>
</dbReference>
<evidence type="ECO:0000313" key="8">
    <source>
        <dbReference type="Proteomes" id="UP000274327"/>
    </source>
</evidence>
<dbReference type="GO" id="GO:0005829">
    <property type="term" value="C:cytosol"/>
    <property type="evidence" value="ECO:0007669"/>
    <property type="project" value="TreeGrafter"/>
</dbReference>
<evidence type="ECO:0000256" key="3">
    <source>
        <dbReference type="ARBA" id="ARBA00022505"/>
    </source>
</evidence>
<dbReference type="Pfam" id="PF03453">
    <property type="entry name" value="MoeA_N"/>
    <property type="match status" value="1"/>
</dbReference>
<reference evidence="7 8" key="1">
    <citation type="submission" date="2018-07" db="EMBL/GenBank/DDBJ databases">
        <title>Brachybacteriurn paraconglorneratum KCTC 9916.</title>
        <authorList>
            <person name="Li Y."/>
        </authorList>
    </citation>
    <scope>NUCLEOTIDE SEQUENCE [LARGE SCALE GENOMIC DNA]</scope>
    <source>
        <strain evidence="7 8">KCTC 9916</strain>
    </source>
</reference>
<dbReference type="Gene3D" id="2.170.190.11">
    <property type="entry name" value="Molybdopterin biosynthesis moea protein, domain 3"/>
    <property type="match status" value="1"/>
</dbReference>
<dbReference type="AlphaFoldDB" id="A0A426SQA4"/>
<dbReference type="InterPro" id="IPR038987">
    <property type="entry name" value="MoeA-like"/>
</dbReference>
<dbReference type="SUPFAM" id="SSF53218">
    <property type="entry name" value="Molybdenum cofactor biosynthesis proteins"/>
    <property type="match status" value="1"/>
</dbReference>
<dbReference type="PANTHER" id="PTHR10192">
    <property type="entry name" value="MOLYBDOPTERIN BIOSYNTHESIS PROTEIN"/>
    <property type="match status" value="1"/>
</dbReference>
<evidence type="ECO:0000313" key="7">
    <source>
        <dbReference type="EMBL" id="RRR20325.1"/>
    </source>
</evidence>
<comment type="cofactor">
    <cofactor evidence="5">
        <name>Mg(2+)</name>
        <dbReference type="ChEBI" id="CHEBI:18420"/>
    </cofactor>
</comment>
<accession>A0A426SQA4</accession>
<dbReference type="CDD" id="cd00887">
    <property type="entry name" value="MoeA"/>
    <property type="match status" value="1"/>
</dbReference>
<dbReference type="InterPro" id="IPR001453">
    <property type="entry name" value="MoaB/Mog_dom"/>
</dbReference>
<comment type="pathway">
    <text evidence="5">Cofactor biosynthesis; molybdopterin biosynthesis.</text>
</comment>
<dbReference type="Gene3D" id="3.90.105.10">
    <property type="entry name" value="Molybdopterin biosynthesis moea protein, domain 2"/>
    <property type="match status" value="1"/>
</dbReference>
<comment type="caution">
    <text evidence="7">The sequence shown here is derived from an EMBL/GenBank/DDBJ whole genome shotgun (WGS) entry which is preliminary data.</text>
</comment>
<keyword evidence="5" id="KW-0460">Magnesium</keyword>
<comment type="catalytic activity">
    <reaction evidence="4">
        <text>adenylyl-molybdopterin + molybdate = Mo-molybdopterin + AMP + H(+)</text>
        <dbReference type="Rhea" id="RHEA:35047"/>
        <dbReference type="ChEBI" id="CHEBI:15378"/>
        <dbReference type="ChEBI" id="CHEBI:36264"/>
        <dbReference type="ChEBI" id="CHEBI:62727"/>
        <dbReference type="ChEBI" id="CHEBI:71302"/>
        <dbReference type="ChEBI" id="CHEBI:456215"/>
        <dbReference type="EC" id="2.10.1.1"/>
    </reaction>
</comment>
<dbReference type="PANTHER" id="PTHR10192:SF5">
    <property type="entry name" value="GEPHYRIN"/>
    <property type="match status" value="1"/>
</dbReference>
<keyword evidence="5 7" id="KW-0808">Transferase</keyword>
<feature type="domain" description="MoaB/Mog" evidence="6">
    <location>
        <begin position="188"/>
        <end position="334"/>
    </location>
</feature>
<keyword evidence="5" id="KW-0479">Metal-binding</keyword>
<evidence type="ECO:0000256" key="2">
    <source>
        <dbReference type="ARBA" id="ARBA00010763"/>
    </source>
</evidence>